<dbReference type="Proteomes" id="UP001172756">
    <property type="component" value="Unassembled WGS sequence"/>
</dbReference>
<dbReference type="InterPro" id="IPR011335">
    <property type="entry name" value="Restrct_endonuc-II-like"/>
</dbReference>
<evidence type="ECO:0000256" key="3">
    <source>
        <dbReference type="ARBA" id="ARBA00022763"/>
    </source>
</evidence>
<dbReference type="EMBL" id="JAUHQB010000008">
    <property type="protein sequence ID" value="MDN4484027.1"/>
    <property type="molecule type" value="Genomic_DNA"/>
</dbReference>
<dbReference type="CDD" id="cd00221">
    <property type="entry name" value="Vsr"/>
    <property type="match status" value="1"/>
</dbReference>
<dbReference type="GO" id="GO:0004519">
    <property type="term" value="F:endonuclease activity"/>
    <property type="evidence" value="ECO:0007669"/>
    <property type="project" value="UniProtKB-KW"/>
</dbReference>
<comment type="caution">
    <text evidence="8">The sequence shown here is derived from an EMBL/GenBank/DDBJ whole genome shotgun (WGS) entry which is preliminary data.</text>
</comment>
<dbReference type="NCBIfam" id="TIGR00632">
    <property type="entry name" value="vsr"/>
    <property type="match status" value="1"/>
</dbReference>
<evidence type="ECO:0000256" key="2">
    <source>
        <dbReference type="ARBA" id="ARBA00022759"/>
    </source>
</evidence>
<name>A0AB35MJX7_9MICO</name>
<sequence length="134" mass="15339">MRAAMRANRKRDTAPELAVRRIVHASGLRYRVAAAPIRGVRRTADLLFRPTKVAVFIDGCFWHSCPIHATSPQAHSDYWLPKLERNRERDAETNAILEAAGWTVLRFWEHEDPTEVAATVVAVVTERRIPRSER</sequence>
<keyword evidence="3" id="KW-0227">DNA damage</keyword>
<reference evidence="8 9" key="1">
    <citation type="submission" date="2023-06" db="EMBL/GenBank/DDBJ databases">
        <title>SYSU T0a273.</title>
        <authorList>
            <person name="Gao L."/>
            <person name="Fang B.-Z."/>
            <person name="Li W.-J."/>
        </authorList>
    </citation>
    <scope>NUCLEOTIDE SEQUENCE [LARGE SCALE GENOMIC DNA]</scope>
    <source>
        <strain evidence="8 9">SYSU T0a273</strain>
    </source>
</reference>
<dbReference type="Gene3D" id="3.40.960.10">
    <property type="entry name" value="VSR Endonuclease"/>
    <property type="match status" value="1"/>
</dbReference>
<feature type="domain" description="DUF559" evidence="7">
    <location>
        <begin position="85"/>
        <end position="121"/>
    </location>
</feature>
<keyword evidence="4" id="KW-0378">Hydrolase</keyword>
<evidence type="ECO:0000256" key="6">
    <source>
        <dbReference type="ARBA" id="ARBA00029466"/>
    </source>
</evidence>
<evidence type="ECO:0000313" key="8">
    <source>
        <dbReference type="EMBL" id="MDN4484027.1"/>
    </source>
</evidence>
<dbReference type="SUPFAM" id="SSF52980">
    <property type="entry name" value="Restriction endonuclease-like"/>
    <property type="match status" value="1"/>
</dbReference>
<dbReference type="InterPro" id="IPR007569">
    <property type="entry name" value="DUF559"/>
</dbReference>
<evidence type="ECO:0000256" key="1">
    <source>
        <dbReference type="ARBA" id="ARBA00022722"/>
    </source>
</evidence>
<accession>A0AB35MJX7</accession>
<protein>
    <submittedName>
        <fullName evidence="8">Very short patch repair endonuclease</fullName>
    </submittedName>
</protein>
<dbReference type="GO" id="GO:0016787">
    <property type="term" value="F:hydrolase activity"/>
    <property type="evidence" value="ECO:0007669"/>
    <property type="project" value="UniProtKB-KW"/>
</dbReference>
<keyword evidence="5" id="KW-0234">DNA repair</keyword>
<dbReference type="Pfam" id="PF03852">
    <property type="entry name" value="Vsr"/>
    <property type="match status" value="1"/>
</dbReference>
<dbReference type="GO" id="GO:0006298">
    <property type="term" value="P:mismatch repair"/>
    <property type="evidence" value="ECO:0007669"/>
    <property type="project" value="InterPro"/>
</dbReference>
<gene>
    <name evidence="8" type="ORF">QQ002_10800</name>
</gene>
<dbReference type="InterPro" id="IPR004603">
    <property type="entry name" value="DNA_mismatch_endonuc_vsr"/>
</dbReference>
<keyword evidence="2 8" id="KW-0255">Endonuclease</keyword>
<comment type="similarity">
    <text evidence="6">Belongs to the Vsr family.</text>
</comment>
<evidence type="ECO:0000256" key="4">
    <source>
        <dbReference type="ARBA" id="ARBA00022801"/>
    </source>
</evidence>
<dbReference type="AlphaFoldDB" id="A0AB35MJX7"/>
<proteinExistence type="inferred from homology"/>
<keyword evidence="1" id="KW-0540">Nuclease</keyword>
<evidence type="ECO:0000259" key="7">
    <source>
        <dbReference type="Pfam" id="PF04480"/>
    </source>
</evidence>
<evidence type="ECO:0000256" key="5">
    <source>
        <dbReference type="ARBA" id="ARBA00023204"/>
    </source>
</evidence>
<organism evidence="8 9">
    <name type="scientific">Demequina lignilytica</name>
    <dbReference type="NCBI Taxonomy" id="3051663"/>
    <lineage>
        <taxon>Bacteria</taxon>
        <taxon>Bacillati</taxon>
        <taxon>Actinomycetota</taxon>
        <taxon>Actinomycetes</taxon>
        <taxon>Micrococcales</taxon>
        <taxon>Demequinaceae</taxon>
        <taxon>Demequina</taxon>
    </lineage>
</organism>
<dbReference type="Pfam" id="PF04480">
    <property type="entry name" value="DUF559"/>
    <property type="match status" value="1"/>
</dbReference>
<evidence type="ECO:0000313" key="9">
    <source>
        <dbReference type="Proteomes" id="UP001172756"/>
    </source>
</evidence>